<evidence type="ECO:0000256" key="1">
    <source>
        <dbReference type="SAM" id="MobiDB-lite"/>
    </source>
</evidence>
<proteinExistence type="predicted"/>
<dbReference type="AlphaFoldDB" id="B4H114"/>
<accession>B4H114</accession>
<keyword evidence="2" id="KW-0732">Signal</keyword>
<dbReference type="PhylomeDB" id="B4H114"/>
<name>B4H114_DROPE</name>
<evidence type="ECO:0000256" key="2">
    <source>
        <dbReference type="SAM" id="SignalP"/>
    </source>
</evidence>
<evidence type="ECO:0000313" key="4">
    <source>
        <dbReference type="Proteomes" id="UP000008744"/>
    </source>
</evidence>
<gene>
    <name evidence="3" type="primary">Dper\GL15897</name>
    <name evidence="3" type="ORF">Dper_GL15897</name>
</gene>
<dbReference type="OrthoDB" id="7671074at2759"/>
<sequence length="312" mass="36135">MALDKFILLCCCIHLAVCTDSFEIPNRNTDLDLDLDLEAEDSMVDTARSLEPGQPKQLNILQHSAGYTDYEYYQRPRPGVVNDQYGNGNGNGNDNDLSASSAMKRLHEETNRRPVSGAVPHKPLPWYGEYSGKPSAASVPMYPSRSYDPYIRRYDRFDEQYHRAYPQYFEDMYMHRQRFDPYDSYSPRVPHYPEPYVMYPDRYLDTPRARDYIKSRRGYIDDPVPLPDSYNSKYGPSPKLSDLTLPMRNQRVVYYAHLPEIVRTPYDSTRPEERNSAAMTMSAAAPYKLNKKKIKSNLRPLGNNSTGYKMTL</sequence>
<reference evidence="3 4" key="1">
    <citation type="journal article" date="2007" name="Nature">
        <title>Evolution of genes and genomes on the Drosophila phylogeny.</title>
        <authorList>
            <consortium name="Drosophila 12 Genomes Consortium"/>
            <person name="Clark A.G."/>
            <person name="Eisen M.B."/>
            <person name="Smith D.R."/>
            <person name="Bergman C.M."/>
            <person name="Oliver B."/>
            <person name="Markow T.A."/>
            <person name="Kaufman T.C."/>
            <person name="Kellis M."/>
            <person name="Gelbart W."/>
            <person name="Iyer V.N."/>
            <person name="Pollard D.A."/>
            <person name="Sackton T.B."/>
            <person name="Larracuente A.M."/>
            <person name="Singh N.D."/>
            <person name="Abad J.P."/>
            <person name="Abt D.N."/>
            <person name="Adryan B."/>
            <person name="Aguade M."/>
            <person name="Akashi H."/>
            <person name="Anderson W.W."/>
            <person name="Aquadro C.F."/>
            <person name="Ardell D.H."/>
            <person name="Arguello R."/>
            <person name="Artieri C.G."/>
            <person name="Barbash D.A."/>
            <person name="Barker D."/>
            <person name="Barsanti P."/>
            <person name="Batterham P."/>
            <person name="Batzoglou S."/>
            <person name="Begun D."/>
            <person name="Bhutkar A."/>
            <person name="Blanco E."/>
            <person name="Bosak S.A."/>
            <person name="Bradley R.K."/>
            <person name="Brand A.D."/>
            <person name="Brent M.R."/>
            <person name="Brooks A.N."/>
            <person name="Brown R.H."/>
            <person name="Butlin R.K."/>
            <person name="Caggese C."/>
            <person name="Calvi B.R."/>
            <person name="Bernardo de Carvalho A."/>
            <person name="Caspi A."/>
            <person name="Castrezana S."/>
            <person name="Celniker S.E."/>
            <person name="Chang J.L."/>
            <person name="Chapple C."/>
            <person name="Chatterji S."/>
            <person name="Chinwalla A."/>
            <person name="Civetta A."/>
            <person name="Clifton S.W."/>
            <person name="Comeron J.M."/>
            <person name="Costello J.C."/>
            <person name="Coyne J.A."/>
            <person name="Daub J."/>
            <person name="David R.G."/>
            <person name="Delcher A.L."/>
            <person name="Delehaunty K."/>
            <person name="Do C.B."/>
            <person name="Ebling H."/>
            <person name="Edwards K."/>
            <person name="Eickbush T."/>
            <person name="Evans J.D."/>
            <person name="Filipski A."/>
            <person name="Findeiss S."/>
            <person name="Freyhult E."/>
            <person name="Fulton L."/>
            <person name="Fulton R."/>
            <person name="Garcia A.C."/>
            <person name="Gardiner A."/>
            <person name="Garfield D.A."/>
            <person name="Garvin B.E."/>
            <person name="Gibson G."/>
            <person name="Gilbert D."/>
            <person name="Gnerre S."/>
            <person name="Godfrey J."/>
            <person name="Good R."/>
            <person name="Gotea V."/>
            <person name="Gravely B."/>
            <person name="Greenberg A.J."/>
            <person name="Griffiths-Jones S."/>
            <person name="Gross S."/>
            <person name="Guigo R."/>
            <person name="Gustafson E.A."/>
            <person name="Haerty W."/>
            <person name="Hahn M.W."/>
            <person name="Halligan D.L."/>
            <person name="Halpern A.L."/>
            <person name="Halter G.M."/>
            <person name="Han M.V."/>
            <person name="Heger A."/>
            <person name="Hillier L."/>
            <person name="Hinrichs A.S."/>
            <person name="Holmes I."/>
            <person name="Hoskins R.A."/>
            <person name="Hubisz M.J."/>
            <person name="Hultmark D."/>
            <person name="Huntley M.A."/>
            <person name="Jaffe D.B."/>
            <person name="Jagadeeshan S."/>
            <person name="Jeck W.R."/>
            <person name="Johnson J."/>
            <person name="Jones C.D."/>
            <person name="Jordan W.C."/>
            <person name="Karpen G.H."/>
            <person name="Kataoka E."/>
            <person name="Keightley P.D."/>
            <person name="Kheradpour P."/>
            <person name="Kirkness E.F."/>
            <person name="Koerich L.B."/>
            <person name="Kristiansen K."/>
            <person name="Kudrna D."/>
            <person name="Kulathinal R.J."/>
            <person name="Kumar S."/>
            <person name="Kwok R."/>
            <person name="Lander E."/>
            <person name="Langley C.H."/>
            <person name="Lapoint R."/>
            <person name="Lazzaro B.P."/>
            <person name="Lee S.J."/>
            <person name="Levesque L."/>
            <person name="Li R."/>
            <person name="Lin C.F."/>
            <person name="Lin M.F."/>
            <person name="Lindblad-Toh K."/>
            <person name="Llopart A."/>
            <person name="Long M."/>
            <person name="Low L."/>
            <person name="Lozovsky E."/>
            <person name="Lu J."/>
            <person name="Luo M."/>
            <person name="Machado C.A."/>
            <person name="Makalowski W."/>
            <person name="Marzo M."/>
            <person name="Matsuda M."/>
            <person name="Matzkin L."/>
            <person name="McAllister B."/>
            <person name="McBride C.S."/>
            <person name="McKernan B."/>
            <person name="McKernan K."/>
            <person name="Mendez-Lago M."/>
            <person name="Minx P."/>
            <person name="Mollenhauer M.U."/>
            <person name="Montooth K."/>
            <person name="Mount S.M."/>
            <person name="Mu X."/>
            <person name="Myers E."/>
            <person name="Negre B."/>
            <person name="Newfeld S."/>
            <person name="Nielsen R."/>
            <person name="Noor M.A."/>
            <person name="O'Grady P."/>
            <person name="Pachter L."/>
            <person name="Papaceit M."/>
            <person name="Parisi M.J."/>
            <person name="Parisi M."/>
            <person name="Parts L."/>
            <person name="Pedersen J.S."/>
            <person name="Pesole G."/>
            <person name="Phillippy A.M."/>
            <person name="Ponting C.P."/>
            <person name="Pop M."/>
            <person name="Porcelli D."/>
            <person name="Powell J.R."/>
            <person name="Prohaska S."/>
            <person name="Pruitt K."/>
            <person name="Puig M."/>
            <person name="Quesneville H."/>
            <person name="Ram K.R."/>
            <person name="Rand D."/>
            <person name="Rasmussen M.D."/>
            <person name="Reed L.K."/>
            <person name="Reenan R."/>
            <person name="Reily A."/>
            <person name="Remington K.A."/>
            <person name="Rieger T.T."/>
            <person name="Ritchie M.G."/>
            <person name="Robin C."/>
            <person name="Rogers Y.H."/>
            <person name="Rohde C."/>
            <person name="Rozas J."/>
            <person name="Rubenfield M.J."/>
            <person name="Ruiz A."/>
            <person name="Russo S."/>
            <person name="Salzberg S.L."/>
            <person name="Sanchez-Gracia A."/>
            <person name="Saranga D.J."/>
            <person name="Sato H."/>
            <person name="Schaeffer S.W."/>
            <person name="Schatz M.C."/>
            <person name="Schlenke T."/>
            <person name="Schwartz R."/>
            <person name="Segarra C."/>
            <person name="Singh R.S."/>
            <person name="Sirot L."/>
            <person name="Sirota M."/>
            <person name="Sisneros N.B."/>
            <person name="Smith C.D."/>
            <person name="Smith T.F."/>
            <person name="Spieth J."/>
            <person name="Stage D.E."/>
            <person name="Stark A."/>
            <person name="Stephan W."/>
            <person name="Strausberg R.L."/>
            <person name="Strempel S."/>
            <person name="Sturgill D."/>
            <person name="Sutton G."/>
            <person name="Sutton G.G."/>
            <person name="Tao W."/>
            <person name="Teichmann S."/>
            <person name="Tobari Y.N."/>
            <person name="Tomimura Y."/>
            <person name="Tsolas J.M."/>
            <person name="Valente V.L."/>
            <person name="Venter E."/>
            <person name="Venter J.C."/>
            <person name="Vicario S."/>
            <person name="Vieira F.G."/>
            <person name="Vilella A.J."/>
            <person name="Villasante A."/>
            <person name="Walenz B."/>
            <person name="Wang J."/>
            <person name="Wasserman M."/>
            <person name="Watts T."/>
            <person name="Wilson D."/>
            <person name="Wilson R.K."/>
            <person name="Wing R.A."/>
            <person name="Wolfner M.F."/>
            <person name="Wong A."/>
            <person name="Wong G.K."/>
            <person name="Wu C.I."/>
            <person name="Wu G."/>
            <person name="Yamamoto D."/>
            <person name="Yang H.P."/>
            <person name="Yang S.P."/>
            <person name="Yorke J.A."/>
            <person name="Yoshida K."/>
            <person name="Zdobnov E."/>
            <person name="Zhang P."/>
            <person name="Zhang Y."/>
            <person name="Zimin A.V."/>
            <person name="Baldwin J."/>
            <person name="Abdouelleil A."/>
            <person name="Abdulkadir J."/>
            <person name="Abebe A."/>
            <person name="Abera B."/>
            <person name="Abreu J."/>
            <person name="Acer S.C."/>
            <person name="Aftuck L."/>
            <person name="Alexander A."/>
            <person name="An P."/>
            <person name="Anderson E."/>
            <person name="Anderson S."/>
            <person name="Arachi H."/>
            <person name="Azer M."/>
            <person name="Bachantsang P."/>
            <person name="Barry A."/>
            <person name="Bayul T."/>
            <person name="Berlin A."/>
            <person name="Bessette D."/>
            <person name="Bloom T."/>
            <person name="Blye J."/>
            <person name="Boguslavskiy L."/>
            <person name="Bonnet C."/>
            <person name="Boukhgalter B."/>
            <person name="Bourzgui I."/>
            <person name="Brown A."/>
            <person name="Cahill P."/>
            <person name="Channer S."/>
            <person name="Cheshatsang Y."/>
            <person name="Chuda L."/>
            <person name="Citroen M."/>
            <person name="Collymore A."/>
            <person name="Cooke P."/>
            <person name="Costello M."/>
            <person name="D'Aco K."/>
            <person name="Daza R."/>
            <person name="De Haan G."/>
            <person name="DeGray S."/>
            <person name="DeMaso C."/>
            <person name="Dhargay N."/>
            <person name="Dooley K."/>
            <person name="Dooley E."/>
            <person name="Doricent M."/>
            <person name="Dorje P."/>
            <person name="Dorjee K."/>
            <person name="Dupes A."/>
            <person name="Elong R."/>
            <person name="Falk J."/>
            <person name="Farina A."/>
            <person name="Faro S."/>
            <person name="Ferguson D."/>
            <person name="Fisher S."/>
            <person name="Foley C.D."/>
            <person name="Franke A."/>
            <person name="Friedrich D."/>
            <person name="Gadbois L."/>
            <person name="Gearin G."/>
            <person name="Gearin C.R."/>
            <person name="Giannoukos G."/>
            <person name="Goode T."/>
            <person name="Graham J."/>
            <person name="Grandbois E."/>
            <person name="Grewal S."/>
            <person name="Gyaltsen K."/>
            <person name="Hafez N."/>
            <person name="Hagos B."/>
            <person name="Hall J."/>
            <person name="Henson C."/>
            <person name="Hollinger A."/>
            <person name="Honan T."/>
            <person name="Huard M.D."/>
            <person name="Hughes L."/>
            <person name="Hurhula B."/>
            <person name="Husby M.E."/>
            <person name="Kamat A."/>
            <person name="Kanga B."/>
            <person name="Kashin S."/>
            <person name="Khazanovich D."/>
            <person name="Kisner P."/>
            <person name="Lance K."/>
            <person name="Lara M."/>
            <person name="Lee W."/>
            <person name="Lennon N."/>
            <person name="Letendre F."/>
            <person name="LeVine R."/>
            <person name="Lipovsky A."/>
            <person name="Liu X."/>
            <person name="Liu J."/>
            <person name="Liu S."/>
            <person name="Lokyitsang T."/>
            <person name="Lokyitsang Y."/>
            <person name="Lubonja R."/>
            <person name="Lui A."/>
            <person name="MacDonald P."/>
            <person name="Magnisalis V."/>
            <person name="Maru K."/>
            <person name="Matthews C."/>
            <person name="McCusker W."/>
            <person name="McDonough S."/>
            <person name="Mehta T."/>
            <person name="Meldrim J."/>
            <person name="Meneus L."/>
            <person name="Mihai O."/>
            <person name="Mihalev A."/>
            <person name="Mihova T."/>
            <person name="Mittelman R."/>
            <person name="Mlenga V."/>
            <person name="Montmayeur A."/>
            <person name="Mulrain L."/>
            <person name="Navidi A."/>
            <person name="Naylor J."/>
            <person name="Negash T."/>
            <person name="Nguyen T."/>
            <person name="Nguyen N."/>
            <person name="Nicol R."/>
            <person name="Norbu C."/>
            <person name="Norbu N."/>
            <person name="Novod N."/>
            <person name="O'Neill B."/>
            <person name="Osman S."/>
            <person name="Markiewicz E."/>
            <person name="Oyono O.L."/>
            <person name="Patti C."/>
            <person name="Phunkhang P."/>
            <person name="Pierre F."/>
            <person name="Priest M."/>
            <person name="Raghuraman S."/>
            <person name="Rege F."/>
            <person name="Reyes R."/>
            <person name="Rise C."/>
            <person name="Rogov P."/>
            <person name="Ross K."/>
            <person name="Ryan E."/>
            <person name="Settipalli S."/>
            <person name="Shea T."/>
            <person name="Sherpa N."/>
            <person name="Shi L."/>
            <person name="Shih D."/>
            <person name="Sparrow T."/>
            <person name="Spaulding J."/>
            <person name="Stalker J."/>
            <person name="Stange-Thomann N."/>
            <person name="Stavropoulos S."/>
            <person name="Stone C."/>
            <person name="Strader C."/>
            <person name="Tesfaye S."/>
            <person name="Thomson T."/>
            <person name="Thoulutsang Y."/>
            <person name="Thoulutsang D."/>
            <person name="Topham K."/>
            <person name="Topping I."/>
            <person name="Tsamla T."/>
            <person name="Vassiliev H."/>
            <person name="Vo A."/>
            <person name="Wangchuk T."/>
            <person name="Wangdi T."/>
            <person name="Weiand M."/>
            <person name="Wilkinson J."/>
            <person name="Wilson A."/>
            <person name="Yadav S."/>
            <person name="Young G."/>
            <person name="Yu Q."/>
            <person name="Zembek L."/>
            <person name="Zhong D."/>
            <person name="Zimmer A."/>
            <person name="Zwirko Z."/>
            <person name="Jaffe D.B."/>
            <person name="Alvarez P."/>
            <person name="Brockman W."/>
            <person name="Butler J."/>
            <person name="Chin C."/>
            <person name="Gnerre S."/>
            <person name="Grabherr M."/>
            <person name="Kleber M."/>
            <person name="Mauceli E."/>
            <person name="MacCallum I."/>
        </authorList>
    </citation>
    <scope>NUCLEOTIDE SEQUENCE [LARGE SCALE GENOMIC DNA]</scope>
    <source>
        <strain evidence="4">MSH-3 / Tucson 14011-0111.49</strain>
    </source>
</reference>
<dbReference type="HOGENOM" id="CLU_931452_0_0_1"/>
<dbReference type="Proteomes" id="UP000008744">
    <property type="component" value="Unassembled WGS sequence"/>
</dbReference>
<evidence type="ECO:0000313" key="3">
    <source>
        <dbReference type="EMBL" id="EDW29930.1"/>
    </source>
</evidence>
<feature type="signal peptide" evidence="2">
    <location>
        <begin position="1"/>
        <end position="18"/>
    </location>
</feature>
<organism evidence="4">
    <name type="scientific">Drosophila persimilis</name>
    <name type="common">Fruit fly</name>
    <dbReference type="NCBI Taxonomy" id="7234"/>
    <lineage>
        <taxon>Eukaryota</taxon>
        <taxon>Metazoa</taxon>
        <taxon>Ecdysozoa</taxon>
        <taxon>Arthropoda</taxon>
        <taxon>Hexapoda</taxon>
        <taxon>Insecta</taxon>
        <taxon>Pterygota</taxon>
        <taxon>Neoptera</taxon>
        <taxon>Endopterygota</taxon>
        <taxon>Diptera</taxon>
        <taxon>Brachycera</taxon>
        <taxon>Muscomorpha</taxon>
        <taxon>Ephydroidea</taxon>
        <taxon>Drosophilidae</taxon>
        <taxon>Drosophila</taxon>
        <taxon>Sophophora</taxon>
    </lineage>
</organism>
<dbReference type="OMA" id="HYPEPYV"/>
<dbReference type="KEGG" id="dpe:6599366"/>
<protein>
    <submittedName>
        <fullName evidence="3">GL15897</fullName>
    </submittedName>
</protein>
<dbReference type="EMBL" id="CH479201">
    <property type="protein sequence ID" value="EDW29930.1"/>
    <property type="molecule type" value="Genomic_DNA"/>
</dbReference>
<dbReference type="eggNOG" id="ENOG502T91V">
    <property type="taxonomic scope" value="Eukaryota"/>
</dbReference>
<feature type="chain" id="PRO_5002807820" evidence="2">
    <location>
        <begin position="19"/>
        <end position="312"/>
    </location>
</feature>
<dbReference type="STRING" id="7234.B4H114"/>
<keyword evidence="4" id="KW-1185">Reference proteome</keyword>
<feature type="region of interest" description="Disordered" evidence="1">
    <location>
        <begin position="79"/>
        <end position="98"/>
    </location>
</feature>